<keyword evidence="1" id="KW-0472">Membrane</keyword>
<sequence>MDFSDRQQEPGKKFLGMGLVLAFHVVLLYALLNGLGNKIVQIIQKPMETKIVE</sequence>
<dbReference type="Proteomes" id="UP000634011">
    <property type="component" value="Unassembled WGS sequence"/>
</dbReference>
<evidence type="ECO:0000313" key="2">
    <source>
        <dbReference type="EMBL" id="MBC3864090.1"/>
    </source>
</evidence>
<gene>
    <name evidence="2" type="ORF">H8K32_18435</name>
    <name evidence="3" type="ORF">H8K32_18440</name>
</gene>
<keyword evidence="4" id="KW-1185">Reference proteome</keyword>
<protein>
    <submittedName>
        <fullName evidence="3">Energy transducer TonB</fullName>
    </submittedName>
</protein>
<keyword evidence="1" id="KW-1133">Transmembrane helix</keyword>
<feature type="transmembrane region" description="Helical" evidence="1">
    <location>
        <begin position="14"/>
        <end position="32"/>
    </location>
</feature>
<evidence type="ECO:0000313" key="4">
    <source>
        <dbReference type="Proteomes" id="UP000634011"/>
    </source>
</evidence>
<evidence type="ECO:0000256" key="1">
    <source>
        <dbReference type="SAM" id="Phobius"/>
    </source>
</evidence>
<organism evidence="3 4">
    <name type="scientific">Undibacterium jejuense</name>
    <dbReference type="NCBI Taxonomy" id="1344949"/>
    <lineage>
        <taxon>Bacteria</taxon>
        <taxon>Pseudomonadati</taxon>
        <taxon>Pseudomonadota</taxon>
        <taxon>Betaproteobacteria</taxon>
        <taxon>Burkholderiales</taxon>
        <taxon>Oxalobacteraceae</taxon>
        <taxon>Undibacterium</taxon>
    </lineage>
</organism>
<proteinExistence type="predicted"/>
<keyword evidence="1" id="KW-0812">Transmembrane</keyword>
<dbReference type="EMBL" id="JACOFV010000022">
    <property type="protein sequence ID" value="MBC3864091.1"/>
    <property type="molecule type" value="Genomic_DNA"/>
</dbReference>
<dbReference type="EMBL" id="JACOFV010000021">
    <property type="protein sequence ID" value="MBC3864090.1"/>
    <property type="molecule type" value="Genomic_DNA"/>
</dbReference>
<dbReference type="AlphaFoldDB" id="A0A923HHE4"/>
<name>A0A923HHE4_9BURK</name>
<evidence type="ECO:0000313" key="3">
    <source>
        <dbReference type="EMBL" id="MBC3864091.1"/>
    </source>
</evidence>
<feature type="non-terminal residue" evidence="3">
    <location>
        <position position="53"/>
    </location>
</feature>
<reference evidence="3" key="1">
    <citation type="submission" date="2020-08" db="EMBL/GenBank/DDBJ databases">
        <title>Novel species isolated from subtropical streams in China.</title>
        <authorList>
            <person name="Lu H."/>
        </authorList>
    </citation>
    <scope>NUCLEOTIDE SEQUENCE</scope>
    <source>
        <strain evidence="3">KACC 12607</strain>
    </source>
</reference>
<comment type="caution">
    <text evidence="3">The sequence shown here is derived from an EMBL/GenBank/DDBJ whole genome shotgun (WGS) entry which is preliminary data.</text>
</comment>
<accession>A0A923HHE4</accession>